<dbReference type="GO" id="GO:0006749">
    <property type="term" value="P:glutathione metabolic process"/>
    <property type="evidence" value="ECO:0007669"/>
    <property type="project" value="TreeGrafter"/>
</dbReference>
<dbReference type="SUPFAM" id="SSF47616">
    <property type="entry name" value="GST C-terminal domain-like"/>
    <property type="match status" value="2"/>
</dbReference>
<evidence type="ECO:0000256" key="1">
    <source>
        <dbReference type="ARBA" id="ARBA00004514"/>
    </source>
</evidence>
<feature type="domain" description="GST N-terminal" evidence="8">
    <location>
        <begin position="2"/>
        <end position="83"/>
    </location>
</feature>
<feature type="domain" description="GST N-terminal" evidence="8">
    <location>
        <begin position="222"/>
        <end position="303"/>
    </location>
</feature>
<evidence type="ECO:0000313" key="10">
    <source>
        <dbReference type="EMBL" id="RYR71729.1"/>
    </source>
</evidence>
<dbReference type="EC" id="2.5.1.18" evidence="3"/>
<dbReference type="InterPro" id="IPR036282">
    <property type="entry name" value="Glutathione-S-Trfase_C_sf"/>
</dbReference>
<evidence type="ECO:0000256" key="3">
    <source>
        <dbReference type="ARBA" id="ARBA00012452"/>
    </source>
</evidence>
<reference evidence="10 11" key="1">
    <citation type="submission" date="2019-01" db="EMBL/GenBank/DDBJ databases">
        <title>Sequencing of cultivated peanut Arachis hypogaea provides insights into genome evolution and oil improvement.</title>
        <authorList>
            <person name="Chen X."/>
        </authorList>
    </citation>
    <scope>NUCLEOTIDE SEQUENCE [LARGE SCALE GENOMIC DNA]</scope>
    <source>
        <strain evidence="11">cv. Fuhuasheng</strain>
        <tissue evidence="10">Leaves</tissue>
    </source>
</reference>
<keyword evidence="6" id="KW-0808">Transferase</keyword>
<dbReference type="STRING" id="3818.A0A445E8V4"/>
<protein>
    <recommendedName>
        <fullName evidence="3">glutathione transferase</fullName>
        <ecNumber evidence="3">2.5.1.18</ecNumber>
    </recommendedName>
</protein>
<dbReference type="Pfam" id="PF02798">
    <property type="entry name" value="GST_N"/>
    <property type="match status" value="2"/>
</dbReference>
<accession>A0A445E8V4</accession>
<evidence type="ECO:0000259" key="8">
    <source>
        <dbReference type="PROSITE" id="PS50404"/>
    </source>
</evidence>
<dbReference type="GO" id="GO:0004364">
    <property type="term" value="F:glutathione transferase activity"/>
    <property type="evidence" value="ECO:0007669"/>
    <property type="project" value="UniProtKB-EC"/>
</dbReference>
<gene>
    <name evidence="10" type="ORF">Ahy_A02g005963</name>
</gene>
<evidence type="ECO:0000256" key="7">
    <source>
        <dbReference type="ARBA" id="ARBA00047960"/>
    </source>
</evidence>
<evidence type="ECO:0000256" key="2">
    <source>
        <dbReference type="ARBA" id="ARBA00010128"/>
    </source>
</evidence>
<dbReference type="GO" id="GO:0009407">
    <property type="term" value="P:toxin catabolic process"/>
    <property type="evidence" value="ECO:0007669"/>
    <property type="project" value="UniProtKB-ARBA"/>
</dbReference>
<dbReference type="Gene3D" id="3.40.30.10">
    <property type="entry name" value="Glutaredoxin"/>
    <property type="match status" value="2"/>
</dbReference>
<dbReference type="FunFam" id="1.20.1050.10:FF:000004">
    <property type="entry name" value="Glutathione S-transferase F2"/>
    <property type="match status" value="2"/>
</dbReference>
<dbReference type="PANTHER" id="PTHR43900:SF47">
    <property type="entry name" value="GLUTATHIONE S-TRANSFERASE F6-RELATED"/>
    <property type="match status" value="1"/>
</dbReference>
<dbReference type="FunFam" id="3.40.30.10:FF:000016">
    <property type="entry name" value="Glutathione S-transferase F2"/>
    <property type="match status" value="2"/>
</dbReference>
<organism evidence="10 11">
    <name type="scientific">Arachis hypogaea</name>
    <name type="common">Peanut</name>
    <dbReference type="NCBI Taxonomy" id="3818"/>
    <lineage>
        <taxon>Eukaryota</taxon>
        <taxon>Viridiplantae</taxon>
        <taxon>Streptophyta</taxon>
        <taxon>Embryophyta</taxon>
        <taxon>Tracheophyta</taxon>
        <taxon>Spermatophyta</taxon>
        <taxon>Magnoliopsida</taxon>
        <taxon>eudicotyledons</taxon>
        <taxon>Gunneridae</taxon>
        <taxon>Pentapetalae</taxon>
        <taxon>rosids</taxon>
        <taxon>fabids</taxon>
        <taxon>Fabales</taxon>
        <taxon>Fabaceae</taxon>
        <taxon>Papilionoideae</taxon>
        <taxon>50 kb inversion clade</taxon>
        <taxon>dalbergioids sensu lato</taxon>
        <taxon>Dalbergieae</taxon>
        <taxon>Pterocarpus clade</taxon>
        <taxon>Arachis</taxon>
    </lineage>
</organism>
<feature type="domain" description="GST C-terminal" evidence="9">
    <location>
        <begin position="91"/>
        <end position="221"/>
    </location>
</feature>
<dbReference type="GO" id="GO:0005829">
    <property type="term" value="C:cytosol"/>
    <property type="evidence" value="ECO:0007669"/>
    <property type="project" value="UniProtKB-SubCell"/>
</dbReference>
<name>A0A445E8V4_ARAHY</name>
<keyword evidence="4" id="KW-0963">Cytoplasm</keyword>
<comment type="subcellular location">
    <subcellularLocation>
        <location evidence="1">Cytoplasm</location>
        <location evidence="1">Cytosol</location>
    </subcellularLocation>
</comment>
<dbReference type="SUPFAM" id="SSF52833">
    <property type="entry name" value="Thioredoxin-like"/>
    <property type="match status" value="2"/>
</dbReference>
<dbReference type="InterPro" id="IPR004045">
    <property type="entry name" value="Glutathione_S-Trfase_N"/>
</dbReference>
<dbReference type="PROSITE" id="PS50405">
    <property type="entry name" value="GST_CTER"/>
    <property type="match status" value="2"/>
</dbReference>
<dbReference type="InterPro" id="IPR034347">
    <property type="entry name" value="GST_Phi_C"/>
</dbReference>
<dbReference type="EMBL" id="SDMP01000002">
    <property type="protein sequence ID" value="RYR71729.1"/>
    <property type="molecule type" value="Genomic_DNA"/>
</dbReference>
<evidence type="ECO:0000256" key="5">
    <source>
        <dbReference type="ARBA" id="ARBA00022575"/>
    </source>
</evidence>
<dbReference type="CDD" id="cd03187">
    <property type="entry name" value="GST_C_Phi"/>
    <property type="match status" value="2"/>
</dbReference>
<dbReference type="Gene3D" id="1.20.1050.10">
    <property type="match status" value="2"/>
</dbReference>
<dbReference type="Pfam" id="PF00043">
    <property type="entry name" value="GST_C"/>
    <property type="match status" value="2"/>
</dbReference>
<dbReference type="InterPro" id="IPR040079">
    <property type="entry name" value="Glutathione_S-Trfase"/>
</dbReference>
<evidence type="ECO:0000259" key="9">
    <source>
        <dbReference type="PROSITE" id="PS50405"/>
    </source>
</evidence>
<dbReference type="AlphaFoldDB" id="A0A445E8V4"/>
<dbReference type="InterPro" id="IPR004046">
    <property type="entry name" value="GST_C"/>
</dbReference>
<dbReference type="SFLD" id="SFLDG00358">
    <property type="entry name" value="Main_(cytGST)"/>
    <property type="match status" value="2"/>
</dbReference>
<dbReference type="Proteomes" id="UP000289738">
    <property type="component" value="Chromosome A02"/>
</dbReference>
<dbReference type="InterPro" id="IPR010987">
    <property type="entry name" value="Glutathione-S-Trfase_C-like"/>
</dbReference>
<keyword evidence="11" id="KW-1185">Reference proteome</keyword>
<dbReference type="GO" id="GO:0043295">
    <property type="term" value="F:glutathione binding"/>
    <property type="evidence" value="ECO:0007669"/>
    <property type="project" value="TreeGrafter"/>
</dbReference>
<evidence type="ECO:0000256" key="6">
    <source>
        <dbReference type="ARBA" id="ARBA00022679"/>
    </source>
</evidence>
<feature type="domain" description="GST C-terminal" evidence="9">
    <location>
        <begin position="311"/>
        <end position="436"/>
    </location>
</feature>
<dbReference type="InterPro" id="IPR036249">
    <property type="entry name" value="Thioredoxin-like_sf"/>
</dbReference>
<dbReference type="SFLD" id="SFLDG01154">
    <property type="entry name" value="Main.5:_Phi-like"/>
    <property type="match status" value="2"/>
</dbReference>
<keyword evidence="5" id="KW-0216">Detoxification</keyword>
<dbReference type="CDD" id="cd03053">
    <property type="entry name" value="GST_N_Phi"/>
    <property type="match status" value="2"/>
</dbReference>
<comment type="caution">
    <text evidence="10">The sequence shown here is derived from an EMBL/GenBank/DDBJ whole genome shotgun (WGS) entry which is preliminary data.</text>
</comment>
<comment type="catalytic activity">
    <reaction evidence="7">
        <text>RX + glutathione = an S-substituted glutathione + a halide anion + H(+)</text>
        <dbReference type="Rhea" id="RHEA:16437"/>
        <dbReference type="ChEBI" id="CHEBI:15378"/>
        <dbReference type="ChEBI" id="CHEBI:16042"/>
        <dbReference type="ChEBI" id="CHEBI:17792"/>
        <dbReference type="ChEBI" id="CHEBI:57925"/>
        <dbReference type="ChEBI" id="CHEBI:90779"/>
        <dbReference type="EC" id="2.5.1.18"/>
    </reaction>
</comment>
<sequence length="436" mass="49514">MATMKLHGNPMSPASMRVAAVLFEKELDFEFVTIDMRNSEHKKEPFLSLNPFGQVPAFEDGDLKLFESRAITKYIAHEYADKGTQLIVTNDSKKMAIITLWLEVEAQQYDQAASKLLWELHFKPLFGIPTDPKVVEENESKLSSVLGIYEKRLSETKYLAGECFTLADLHHLPTLHFLMLTQVKKLFEPLPRVSAWVADITARPAWSKLLIAEAEQSRASMATMKVHGNPFSMAAMRVTAVLYEKDLDFQFINIDMMNGEHKKEPFISLNPFGQVPAFEDGDLKLFESRAITKYIADAYAEKGTELIRKNDPKKMAIIGLWLEVEAHQYEQPAAKLARELHFMPLFFGIPSNPKVVEENEAKLSVVLGIYEKRLSESKYLGGECFTLADLHHLPTLHFLMMTPAKKLFEPLPRVSAWVADISARPAWLKVIAMLKN</sequence>
<dbReference type="PROSITE" id="PS50404">
    <property type="entry name" value="GST_NTER"/>
    <property type="match status" value="2"/>
</dbReference>
<comment type="similarity">
    <text evidence="2">Belongs to the GST superfamily. Phi family.</text>
</comment>
<dbReference type="SFLD" id="SFLDS00019">
    <property type="entry name" value="Glutathione_Transferase_(cytos"/>
    <property type="match status" value="2"/>
</dbReference>
<evidence type="ECO:0000256" key="4">
    <source>
        <dbReference type="ARBA" id="ARBA00022490"/>
    </source>
</evidence>
<dbReference type="PANTHER" id="PTHR43900">
    <property type="entry name" value="GLUTATHIONE S-TRANSFERASE RHO"/>
    <property type="match status" value="1"/>
</dbReference>
<proteinExistence type="inferred from homology"/>
<evidence type="ECO:0000313" key="11">
    <source>
        <dbReference type="Proteomes" id="UP000289738"/>
    </source>
</evidence>